<evidence type="ECO:0000256" key="2">
    <source>
        <dbReference type="ARBA" id="ARBA00023055"/>
    </source>
</evidence>
<gene>
    <name evidence="7" type="primary">LOC110984703</name>
</gene>
<dbReference type="SUPFAM" id="SSF55961">
    <property type="entry name" value="Bet v1-like"/>
    <property type="match status" value="1"/>
</dbReference>
<dbReference type="Pfam" id="PF01852">
    <property type="entry name" value="START"/>
    <property type="match status" value="1"/>
</dbReference>
<keyword evidence="3" id="KW-0446">Lipid-binding</keyword>
<dbReference type="InterPro" id="IPR043556">
    <property type="entry name" value="StARD5/6"/>
</dbReference>
<keyword evidence="1" id="KW-0813">Transport</keyword>
<dbReference type="SMART" id="SM00234">
    <property type="entry name" value="START"/>
    <property type="match status" value="1"/>
</dbReference>
<comment type="function">
    <text evidence="4">May be involved in the intracellular transport of sterols or other lipids. May bind cholesterol or other sterols.</text>
</comment>
<dbReference type="AlphaFoldDB" id="A0A8B7Z5A1"/>
<sequence>MLRYLAPVTLGVCAVSAGIFSAKPAPSKSSNCVSSAVARLLVAARCHSGGTGLAETMDYTDEAERMAQRVYELYSDSDWKVAKTSDIPIESTQKDIRILYKKSAEFDGYVYRAECTLDASPERILKYILPTPKGLRGKWDKNVKESEVIEHINKDLIVARSATHSAAMGLISSRDFLDLIYVKRYPTNNMVCTHSKSIKRKDCPPRDGFVRGTNYHGGTFCVPVDGESNRTRVVNMVQSDLGGMLPQTLVDSALPSNLVDFFVDLDNALKSNIE</sequence>
<keyword evidence="6" id="KW-1185">Reference proteome</keyword>
<dbReference type="PANTHER" id="PTHR46374:SF1">
    <property type="entry name" value="START DOMAIN-CONTAINING PROTEIN"/>
    <property type="match status" value="1"/>
</dbReference>
<dbReference type="KEGG" id="aplc:110984703"/>
<evidence type="ECO:0000256" key="4">
    <source>
        <dbReference type="ARBA" id="ARBA00024750"/>
    </source>
</evidence>
<evidence type="ECO:0000313" key="7">
    <source>
        <dbReference type="RefSeq" id="XP_022100819.1"/>
    </source>
</evidence>
<dbReference type="GO" id="GO:0006869">
    <property type="term" value="P:lipid transport"/>
    <property type="evidence" value="ECO:0007669"/>
    <property type="project" value="UniProtKB-KW"/>
</dbReference>
<evidence type="ECO:0000256" key="1">
    <source>
        <dbReference type="ARBA" id="ARBA00022448"/>
    </source>
</evidence>
<dbReference type="InterPro" id="IPR002913">
    <property type="entry name" value="START_lipid-bd_dom"/>
</dbReference>
<dbReference type="Proteomes" id="UP000694845">
    <property type="component" value="Unplaced"/>
</dbReference>
<proteinExistence type="predicted"/>
<protein>
    <submittedName>
        <fullName evidence="7">StAR-related lipid transfer protein 5-like isoform X1</fullName>
    </submittedName>
</protein>
<dbReference type="PROSITE" id="PS50848">
    <property type="entry name" value="START"/>
    <property type="match status" value="1"/>
</dbReference>
<evidence type="ECO:0000259" key="5">
    <source>
        <dbReference type="PROSITE" id="PS50848"/>
    </source>
</evidence>
<accession>A0A8B7Z5A1</accession>
<evidence type="ECO:0000313" key="6">
    <source>
        <dbReference type="Proteomes" id="UP000694845"/>
    </source>
</evidence>
<organism evidence="6 7">
    <name type="scientific">Acanthaster planci</name>
    <name type="common">Crown-of-thorns starfish</name>
    <dbReference type="NCBI Taxonomy" id="133434"/>
    <lineage>
        <taxon>Eukaryota</taxon>
        <taxon>Metazoa</taxon>
        <taxon>Echinodermata</taxon>
        <taxon>Eleutherozoa</taxon>
        <taxon>Asterozoa</taxon>
        <taxon>Asteroidea</taxon>
        <taxon>Valvatacea</taxon>
        <taxon>Valvatida</taxon>
        <taxon>Acanthasteridae</taxon>
        <taxon>Acanthaster</taxon>
    </lineage>
</organism>
<dbReference type="PANTHER" id="PTHR46374">
    <property type="entry name" value="PROTEIN CBG07384"/>
    <property type="match status" value="1"/>
</dbReference>
<dbReference type="InterPro" id="IPR023393">
    <property type="entry name" value="START-like_dom_sf"/>
</dbReference>
<dbReference type="GeneID" id="110984703"/>
<feature type="domain" description="START" evidence="5">
    <location>
        <begin position="75"/>
        <end position="274"/>
    </location>
</feature>
<dbReference type="Gene3D" id="3.30.530.20">
    <property type="match status" value="1"/>
</dbReference>
<name>A0A8B7Z5A1_ACAPL</name>
<dbReference type="RefSeq" id="XP_022100819.1">
    <property type="nucleotide sequence ID" value="XM_022245127.1"/>
</dbReference>
<dbReference type="OrthoDB" id="196858at2759"/>
<evidence type="ECO:0000256" key="3">
    <source>
        <dbReference type="ARBA" id="ARBA00023121"/>
    </source>
</evidence>
<dbReference type="GO" id="GO:0008289">
    <property type="term" value="F:lipid binding"/>
    <property type="evidence" value="ECO:0007669"/>
    <property type="project" value="UniProtKB-KW"/>
</dbReference>
<keyword evidence="2" id="KW-0445">Lipid transport</keyword>
<reference evidence="7" key="1">
    <citation type="submission" date="2025-08" db="UniProtKB">
        <authorList>
            <consortium name="RefSeq"/>
        </authorList>
    </citation>
    <scope>IDENTIFICATION</scope>
</reference>